<dbReference type="PANTHER" id="PTHR33202">
    <property type="entry name" value="ZINC UPTAKE REGULATION PROTEIN"/>
    <property type="match status" value="1"/>
</dbReference>
<keyword evidence="7" id="KW-0804">Transcription</keyword>
<keyword evidence="2" id="KW-0678">Repressor</keyword>
<dbReference type="EMBL" id="CP040058">
    <property type="protein sequence ID" value="QCP34973.1"/>
    <property type="molecule type" value="Genomic_DNA"/>
</dbReference>
<evidence type="ECO:0000256" key="2">
    <source>
        <dbReference type="ARBA" id="ARBA00022491"/>
    </source>
</evidence>
<evidence type="ECO:0000256" key="9">
    <source>
        <dbReference type="PIRSR" id="PIRSR602481-2"/>
    </source>
</evidence>
<dbReference type="Gene3D" id="1.10.10.10">
    <property type="entry name" value="Winged helix-like DNA-binding domain superfamily/Winged helix DNA-binding domain"/>
    <property type="match status" value="1"/>
</dbReference>
<dbReference type="FunFam" id="1.10.10.10:FF:000051">
    <property type="entry name" value="Fur family transcriptional regulator"/>
    <property type="match status" value="1"/>
</dbReference>
<dbReference type="CDD" id="cd07153">
    <property type="entry name" value="Fur_like"/>
    <property type="match status" value="1"/>
</dbReference>
<dbReference type="InterPro" id="IPR043135">
    <property type="entry name" value="Fur_C"/>
</dbReference>
<dbReference type="GO" id="GO:0045892">
    <property type="term" value="P:negative regulation of DNA-templated transcription"/>
    <property type="evidence" value="ECO:0007669"/>
    <property type="project" value="TreeGrafter"/>
</dbReference>
<dbReference type="SUPFAM" id="SSF46785">
    <property type="entry name" value="Winged helix' DNA-binding domain"/>
    <property type="match status" value="1"/>
</dbReference>
<comment type="cofactor">
    <cofactor evidence="9">
        <name>Mn(2+)</name>
        <dbReference type="ChEBI" id="CHEBI:29035"/>
    </cofactor>
    <cofactor evidence="9">
        <name>Fe(2+)</name>
        <dbReference type="ChEBI" id="CHEBI:29033"/>
    </cofactor>
    <text evidence="9">Binds 1 Mn(2+) or Fe(2+) ion per subunit.</text>
</comment>
<dbReference type="GO" id="GO:0008270">
    <property type="term" value="F:zinc ion binding"/>
    <property type="evidence" value="ECO:0007669"/>
    <property type="project" value="TreeGrafter"/>
</dbReference>
<feature type="binding site" evidence="9">
    <location>
        <position position="133"/>
    </location>
    <ligand>
        <name>Fe cation</name>
        <dbReference type="ChEBI" id="CHEBI:24875"/>
    </ligand>
</feature>
<evidence type="ECO:0000313" key="11">
    <source>
        <dbReference type="Proteomes" id="UP000298653"/>
    </source>
</evidence>
<dbReference type="RefSeq" id="WP_137328411.1">
    <property type="nucleotide sequence ID" value="NZ_CP040058.1"/>
</dbReference>
<dbReference type="InterPro" id="IPR036390">
    <property type="entry name" value="WH_DNA-bd_sf"/>
</dbReference>
<feature type="binding site" evidence="8">
    <location>
        <position position="101"/>
    </location>
    <ligand>
        <name>Zn(2+)</name>
        <dbReference type="ChEBI" id="CHEBI:29105"/>
    </ligand>
</feature>
<reference evidence="10 11" key="1">
    <citation type="submission" date="2019-05" db="EMBL/GenBank/DDBJ databases">
        <title>Complete genome sequencing of Anaerostipes rhamnosivorans.</title>
        <authorList>
            <person name="Bui T.P.N."/>
            <person name="de Vos W.M."/>
        </authorList>
    </citation>
    <scope>NUCLEOTIDE SEQUENCE [LARGE SCALE GENOMIC DNA]</scope>
    <source>
        <strain evidence="10 11">1y2</strain>
    </source>
</reference>
<evidence type="ECO:0000256" key="6">
    <source>
        <dbReference type="ARBA" id="ARBA00023125"/>
    </source>
</evidence>
<evidence type="ECO:0000256" key="1">
    <source>
        <dbReference type="ARBA" id="ARBA00007957"/>
    </source>
</evidence>
<comment type="cofactor">
    <cofactor evidence="8">
        <name>Zn(2+)</name>
        <dbReference type="ChEBI" id="CHEBI:29105"/>
    </cofactor>
    <text evidence="8">Binds 1 zinc ion per subunit.</text>
</comment>
<evidence type="ECO:0000256" key="3">
    <source>
        <dbReference type="ARBA" id="ARBA00022723"/>
    </source>
</evidence>
<proteinExistence type="inferred from homology"/>
<dbReference type="OrthoDB" id="8659436at2"/>
<keyword evidence="4 8" id="KW-0862">Zinc</keyword>
<feature type="binding site" evidence="8">
    <location>
        <position position="141"/>
    </location>
    <ligand>
        <name>Zn(2+)</name>
        <dbReference type="ChEBI" id="CHEBI:29105"/>
    </ligand>
</feature>
<dbReference type="Proteomes" id="UP000298653">
    <property type="component" value="Chromosome"/>
</dbReference>
<keyword evidence="9" id="KW-0408">Iron</keyword>
<evidence type="ECO:0000256" key="8">
    <source>
        <dbReference type="PIRSR" id="PIRSR602481-1"/>
    </source>
</evidence>
<keyword evidence="11" id="KW-1185">Reference proteome</keyword>
<gene>
    <name evidence="10" type="ORF">AR1Y2_1519</name>
</gene>
<protein>
    <submittedName>
        <fullName evidence="10">Ferric uptake regulation protein FUR</fullName>
    </submittedName>
</protein>
<dbReference type="Gene3D" id="3.30.1490.190">
    <property type="match status" value="1"/>
</dbReference>
<comment type="similarity">
    <text evidence="1">Belongs to the Fur family.</text>
</comment>
<dbReference type="AlphaFoldDB" id="A0A4P8IGB4"/>
<dbReference type="Pfam" id="PF01475">
    <property type="entry name" value="FUR"/>
    <property type="match status" value="1"/>
</dbReference>
<feature type="binding site" evidence="9">
    <location>
        <position position="95"/>
    </location>
    <ligand>
        <name>Fe cation</name>
        <dbReference type="ChEBI" id="CHEBI:24875"/>
    </ligand>
</feature>
<feature type="binding site" evidence="8">
    <location>
        <position position="144"/>
    </location>
    <ligand>
        <name>Zn(2+)</name>
        <dbReference type="ChEBI" id="CHEBI:29105"/>
    </ligand>
</feature>
<evidence type="ECO:0000313" key="10">
    <source>
        <dbReference type="EMBL" id="QCP34973.1"/>
    </source>
</evidence>
<feature type="binding site" evidence="8">
    <location>
        <position position="104"/>
    </location>
    <ligand>
        <name>Zn(2+)</name>
        <dbReference type="ChEBI" id="CHEBI:29105"/>
    </ligand>
</feature>
<accession>A0A4P8IGB4</accession>
<evidence type="ECO:0000256" key="5">
    <source>
        <dbReference type="ARBA" id="ARBA00023015"/>
    </source>
</evidence>
<sequence length="149" mass="17324">MGYNEEAFIQILKSKGLKVTNQRKAVLKALSQKPDQHLTAEEIYELVKVDIPEIGIATIYRTIQLLCELGLIDKLNLDDGYVRYEIGKEDKNEHHHHHLICVNCGKVLKFDDDLLDELEKQVEKTTGFIVHDHELKMYGYCRDCQNNRK</sequence>
<dbReference type="KEGG" id="arf:AR1Y2_1519"/>
<keyword evidence="3 8" id="KW-0479">Metal-binding</keyword>
<keyword evidence="6" id="KW-0238">DNA-binding</keyword>
<dbReference type="InterPro" id="IPR036388">
    <property type="entry name" value="WH-like_DNA-bd_sf"/>
</dbReference>
<organism evidence="10 11">
    <name type="scientific">Anaerostipes rhamnosivorans</name>
    <dbReference type="NCBI Taxonomy" id="1229621"/>
    <lineage>
        <taxon>Bacteria</taxon>
        <taxon>Bacillati</taxon>
        <taxon>Bacillota</taxon>
        <taxon>Clostridia</taxon>
        <taxon>Lachnospirales</taxon>
        <taxon>Lachnospiraceae</taxon>
        <taxon>Anaerostipes</taxon>
    </lineage>
</organism>
<dbReference type="PANTHER" id="PTHR33202:SF7">
    <property type="entry name" value="FERRIC UPTAKE REGULATION PROTEIN"/>
    <property type="match status" value="1"/>
</dbReference>
<keyword evidence="5" id="KW-0805">Transcription regulation</keyword>
<dbReference type="GO" id="GO:0000976">
    <property type="term" value="F:transcription cis-regulatory region binding"/>
    <property type="evidence" value="ECO:0007669"/>
    <property type="project" value="TreeGrafter"/>
</dbReference>
<evidence type="ECO:0000256" key="7">
    <source>
        <dbReference type="ARBA" id="ARBA00023163"/>
    </source>
</evidence>
<evidence type="ECO:0000256" key="4">
    <source>
        <dbReference type="ARBA" id="ARBA00022833"/>
    </source>
</evidence>
<name>A0A4P8IGB4_9FIRM</name>
<dbReference type="GO" id="GO:1900376">
    <property type="term" value="P:regulation of secondary metabolite biosynthetic process"/>
    <property type="evidence" value="ECO:0007669"/>
    <property type="project" value="TreeGrafter"/>
</dbReference>
<dbReference type="GO" id="GO:0003700">
    <property type="term" value="F:DNA-binding transcription factor activity"/>
    <property type="evidence" value="ECO:0007669"/>
    <property type="project" value="InterPro"/>
</dbReference>
<dbReference type="InterPro" id="IPR002481">
    <property type="entry name" value="FUR"/>
</dbReference>